<dbReference type="InterPro" id="IPR023271">
    <property type="entry name" value="Aquaporin-like"/>
</dbReference>
<dbReference type="OrthoDB" id="5688397at2"/>
<gene>
    <name evidence="6" type="ORF">EDC46_1026</name>
</gene>
<feature type="transmembrane region" description="Helical" evidence="5">
    <location>
        <begin position="596"/>
        <end position="619"/>
    </location>
</feature>
<keyword evidence="7" id="KW-1185">Reference proteome</keyword>
<feature type="transmembrane region" description="Helical" evidence="5">
    <location>
        <begin position="373"/>
        <end position="391"/>
    </location>
</feature>
<dbReference type="InterPro" id="IPR011385">
    <property type="entry name" value="Site-sp_rcmbase"/>
</dbReference>
<dbReference type="GO" id="GO:0016020">
    <property type="term" value="C:membrane"/>
    <property type="evidence" value="ECO:0007669"/>
    <property type="project" value="UniProtKB-SubCell"/>
</dbReference>
<dbReference type="Gene3D" id="1.20.1080.10">
    <property type="entry name" value="Glycerol uptake facilitator protein"/>
    <property type="match status" value="1"/>
</dbReference>
<accession>A0A3N4VQI2</accession>
<sequence length="658" mass="75021">MKKIQLKTKNDLTPFIEYKLAENDIFGLLDGLFDWLRHANDDTRQRLYAVITLLKKNETLGQQLAGQLCRWLCGMRIYPLLISRGILARENFGREMKNRLYEKINPSFKDVNDLRDVFFLLFNRKEDAKWLNHLPLFYWNSLLNLLSQYATPHERETVRNHLRYEGLFAIEMLSIWIAAEEMDPELMRLEPTLLEADSSFVSLQREVAHWVEAQRKNEHYDIAHLEVMFEQSQDLIERLQKKGGTAGSSLEVAHLLERLSQTLVRLAELMNVFSSNRSLSRRMLHLTGELAVASADQHSVSNLWKQSVKMLSRSITQNTSDHGEHYITRNKKEYLGMFYSAAAGGVLIAIMALIKIYIGNVVEGKTLKSLLEALNYGIGFVIIFMLHFTVATKQPAMTAARFAEAVERNPQGRAVDMKLAQLLVDVLRSQSIAVVGNVLIAVSLSAIIAMLFAHWFNAPLLNNEQVNYQLHSLDISGGTLWFAAIAGVWLFCSGIISGFFDNRTNYLNLRMRLQQHPLLKRLMPITMRERFANYMHDNYGSIMGNLCFGFLLGLTGLIGYWAGLPLDIRHVAFSSANLGYATISGELSWAIFLHNLWFVLLIGLVNLIVSFSLTLWVALRSLNAEIDSWKNIAKCVGQIIKERPLSLILPLQLESNEK</sequence>
<reference evidence="6 7" key="1">
    <citation type="submission" date="2018-11" db="EMBL/GenBank/DDBJ databases">
        <title>Genomic Encyclopedia of Type Strains, Phase IV (KMG-IV): sequencing the most valuable type-strain genomes for metagenomic binning, comparative biology and taxonomic classification.</title>
        <authorList>
            <person name="Goeker M."/>
        </authorList>
    </citation>
    <scope>NUCLEOTIDE SEQUENCE [LARGE SCALE GENOMIC DNA]</scope>
    <source>
        <strain evidence="6 7">DSM 27238</strain>
    </source>
</reference>
<feature type="transmembrane region" description="Helical" evidence="5">
    <location>
        <begin position="432"/>
        <end position="456"/>
    </location>
</feature>
<evidence type="ECO:0000313" key="7">
    <source>
        <dbReference type="Proteomes" id="UP000281691"/>
    </source>
</evidence>
<keyword evidence="3 5" id="KW-1133">Transmembrane helix</keyword>
<evidence type="ECO:0000256" key="4">
    <source>
        <dbReference type="ARBA" id="ARBA00023136"/>
    </source>
</evidence>
<evidence type="ECO:0000256" key="2">
    <source>
        <dbReference type="ARBA" id="ARBA00022692"/>
    </source>
</evidence>
<evidence type="ECO:0000256" key="3">
    <source>
        <dbReference type="ARBA" id="ARBA00022989"/>
    </source>
</evidence>
<dbReference type="Pfam" id="PF10136">
    <property type="entry name" value="SpecificRecomb"/>
    <property type="match status" value="1"/>
</dbReference>
<dbReference type="EMBL" id="RKQP01000002">
    <property type="protein sequence ID" value="RPE83823.1"/>
    <property type="molecule type" value="Genomic_DNA"/>
</dbReference>
<evidence type="ECO:0000313" key="6">
    <source>
        <dbReference type="EMBL" id="RPE83823.1"/>
    </source>
</evidence>
<protein>
    <submittedName>
        <fullName evidence="6">Site-specific recombinase</fullName>
    </submittedName>
</protein>
<keyword evidence="2 5" id="KW-0812">Transmembrane</keyword>
<keyword evidence="4 5" id="KW-0472">Membrane</keyword>
<dbReference type="Proteomes" id="UP000281691">
    <property type="component" value="Unassembled WGS sequence"/>
</dbReference>
<dbReference type="AlphaFoldDB" id="A0A3N4VQI2"/>
<feature type="transmembrane region" description="Helical" evidence="5">
    <location>
        <begin position="542"/>
        <end position="562"/>
    </location>
</feature>
<evidence type="ECO:0000256" key="1">
    <source>
        <dbReference type="ARBA" id="ARBA00004141"/>
    </source>
</evidence>
<comment type="subcellular location">
    <subcellularLocation>
        <location evidence="1">Membrane</location>
        <topology evidence="1">Multi-pass membrane protein</topology>
    </subcellularLocation>
</comment>
<dbReference type="PIRSF" id="PIRSF015380">
    <property type="entry name" value="Site-sp_rcmb"/>
    <property type="match status" value="1"/>
</dbReference>
<organism evidence="6 7">
    <name type="scientific">Vespertiliibacter pulmonis</name>
    <dbReference type="NCBI Taxonomy" id="1443036"/>
    <lineage>
        <taxon>Bacteria</taxon>
        <taxon>Pseudomonadati</taxon>
        <taxon>Pseudomonadota</taxon>
        <taxon>Gammaproteobacteria</taxon>
        <taxon>Pasteurellales</taxon>
        <taxon>Pasteurellaceae</taxon>
        <taxon>Vespertiliibacter</taxon>
    </lineage>
</organism>
<comment type="caution">
    <text evidence="6">The sequence shown here is derived from an EMBL/GenBank/DDBJ whole genome shotgun (WGS) entry which is preliminary data.</text>
</comment>
<proteinExistence type="predicted"/>
<feature type="transmembrane region" description="Helical" evidence="5">
    <location>
        <begin position="480"/>
        <end position="500"/>
    </location>
</feature>
<name>A0A3N4VQI2_9PAST</name>
<dbReference type="RefSeq" id="WP_124211194.1">
    <property type="nucleotide sequence ID" value="NZ_CP016615.1"/>
</dbReference>
<feature type="transmembrane region" description="Helical" evidence="5">
    <location>
        <begin position="337"/>
        <end position="358"/>
    </location>
</feature>
<evidence type="ECO:0000256" key="5">
    <source>
        <dbReference type="SAM" id="Phobius"/>
    </source>
</evidence>